<evidence type="ECO:0000313" key="1">
    <source>
        <dbReference type="EMBL" id="AHE52657.1"/>
    </source>
</evidence>
<evidence type="ECO:0000313" key="2">
    <source>
        <dbReference type="Proteomes" id="UP000018851"/>
    </source>
</evidence>
<dbReference type="RefSeq" id="WP_025290956.1">
    <property type="nucleotide sequence ID" value="NZ_CP006644.1"/>
</dbReference>
<reference evidence="1 2" key="1">
    <citation type="submission" date="2013-07" db="EMBL/GenBank/DDBJ databases">
        <title>Completed genome of Sphingomonas sanxanigenens NX02.</title>
        <authorList>
            <person name="Ma T."/>
            <person name="Huang H."/>
            <person name="Wu M."/>
            <person name="Li X."/>
            <person name="Li G."/>
        </authorList>
    </citation>
    <scope>NUCLEOTIDE SEQUENCE [LARGE SCALE GENOMIC DNA]</scope>
    <source>
        <strain evidence="1 2">NX02</strain>
    </source>
</reference>
<dbReference type="KEGG" id="ssan:NX02_04570"/>
<dbReference type="AlphaFoldDB" id="W0A849"/>
<gene>
    <name evidence="1" type="ORF">NX02_04570</name>
</gene>
<proteinExistence type="predicted"/>
<dbReference type="Proteomes" id="UP000018851">
    <property type="component" value="Chromosome"/>
</dbReference>
<organism evidence="1 2">
    <name type="scientific">Sphingomonas sanxanigenens DSM 19645 = NX02</name>
    <dbReference type="NCBI Taxonomy" id="1123269"/>
    <lineage>
        <taxon>Bacteria</taxon>
        <taxon>Pseudomonadati</taxon>
        <taxon>Pseudomonadota</taxon>
        <taxon>Alphaproteobacteria</taxon>
        <taxon>Sphingomonadales</taxon>
        <taxon>Sphingomonadaceae</taxon>
        <taxon>Sphingomonas</taxon>
    </lineage>
</organism>
<dbReference type="STRING" id="1123269.NX02_04570"/>
<accession>W0A849</accession>
<sequence>MANWRTANKRKARNMLRAGPVVRWAVWSHRYEVRGDPVTVRREEDDEIYGKRMRELHGFVTNHYGQSMMVPIVEAWR</sequence>
<protein>
    <submittedName>
        <fullName evidence="1">Uncharacterized protein</fullName>
    </submittedName>
</protein>
<keyword evidence="2" id="KW-1185">Reference proteome</keyword>
<name>W0A849_9SPHN</name>
<dbReference type="HOGENOM" id="CLU_2636220_0_0_5"/>
<dbReference type="PATRIC" id="fig|1123269.5.peg.888"/>
<dbReference type="EMBL" id="CP006644">
    <property type="protein sequence ID" value="AHE52657.1"/>
    <property type="molecule type" value="Genomic_DNA"/>
</dbReference>